<gene>
    <name evidence="2" type="ORF">PsYK624_140700</name>
</gene>
<reference evidence="2 3" key="1">
    <citation type="submission" date="2021-08" db="EMBL/GenBank/DDBJ databases">
        <title>Draft Genome Sequence of Phanerochaete sordida strain YK-624.</title>
        <authorList>
            <person name="Mori T."/>
            <person name="Dohra H."/>
            <person name="Suzuki T."/>
            <person name="Kawagishi H."/>
            <person name="Hirai H."/>
        </authorList>
    </citation>
    <scope>NUCLEOTIDE SEQUENCE [LARGE SCALE GENOMIC DNA]</scope>
    <source>
        <strain evidence="2 3">YK-624</strain>
    </source>
</reference>
<evidence type="ECO:0000313" key="3">
    <source>
        <dbReference type="Proteomes" id="UP000703269"/>
    </source>
</evidence>
<name>A0A9P3GL38_9APHY</name>
<feature type="compositionally biased region" description="Basic and acidic residues" evidence="1">
    <location>
        <begin position="20"/>
        <end position="30"/>
    </location>
</feature>
<protein>
    <submittedName>
        <fullName evidence="2">Uncharacterized protein</fullName>
    </submittedName>
</protein>
<organism evidence="2 3">
    <name type="scientific">Phanerochaete sordida</name>
    <dbReference type="NCBI Taxonomy" id="48140"/>
    <lineage>
        <taxon>Eukaryota</taxon>
        <taxon>Fungi</taxon>
        <taxon>Dikarya</taxon>
        <taxon>Basidiomycota</taxon>
        <taxon>Agaricomycotina</taxon>
        <taxon>Agaricomycetes</taxon>
        <taxon>Polyporales</taxon>
        <taxon>Phanerochaetaceae</taxon>
        <taxon>Phanerochaete</taxon>
    </lineage>
</organism>
<dbReference type="EMBL" id="BPQB01000077">
    <property type="protein sequence ID" value="GJE97848.1"/>
    <property type="molecule type" value="Genomic_DNA"/>
</dbReference>
<feature type="region of interest" description="Disordered" evidence="1">
    <location>
        <begin position="1"/>
        <end position="120"/>
    </location>
</feature>
<dbReference type="Proteomes" id="UP000703269">
    <property type="component" value="Unassembled WGS sequence"/>
</dbReference>
<evidence type="ECO:0000313" key="2">
    <source>
        <dbReference type="EMBL" id="GJE97848.1"/>
    </source>
</evidence>
<accession>A0A9P3GL38</accession>
<feature type="compositionally biased region" description="Low complexity" evidence="1">
    <location>
        <begin position="63"/>
        <end position="83"/>
    </location>
</feature>
<keyword evidence="3" id="KW-1185">Reference proteome</keyword>
<feature type="compositionally biased region" description="Low complexity" evidence="1">
    <location>
        <begin position="98"/>
        <end position="115"/>
    </location>
</feature>
<dbReference type="AlphaFoldDB" id="A0A9P3GL38"/>
<comment type="caution">
    <text evidence="2">The sequence shown here is derived from an EMBL/GenBank/DDBJ whole genome shotgun (WGS) entry which is preliminary data.</text>
</comment>
<evidence type="ECO:0000256" key="1">
    <source>
        <dbReference type="SAM" id="MobiDB-lite"/>
    </source>
</evidence>
<sequence>MILKPLQALPTRSRRGHGQSARELRPRDARVASNRPPPERHKNPGRAGRGPHVTAALLGRSCARAQASRPSRVAASARLVRGAGPRAQRVRGPSPRRGAASTAPRRAQAADAGPGRTRRVDCPMRGVRQARGLGRAKGARRRRCGRVGARGGAKRVWAGAWACVGAVGPRVGDC</sequence>
<proteinExistence type="predicted"/>